<protein>
    <submittedName>
        <fullName evidence="10">Uncharacterized protein</fullName>
    </submittedName>
</protein>
<comment type="caution">
    <text evidence="10">The sequence shown here is derived from an EMBL/GenBank/DDBJ whole genome shotgun (WGS) entry which is preliminary data.</text>
</comment>
<evidence type="ECO:0000256" key="7">
    <source>
        <dbReference type="SAM" id="Phobius"/>
    </source>
</evidence>
<dbReference type="Proteomes" id="UP000196342">
    <property type="component" value="Unassembled WGS sequence"/>
</dbReference>
<feature type="transmembrane region" description="Helical" evidence="7">
    <location>
        <begin position="294"/>
        <end position="320"/>
    </location>
</feature>
<keyword evidence="3" id="KW-1003">Cell membrane</keyword>
<dbReference type="GO" id="GO:0098797">
    <property type="term" value="C:plasma membrane protein complex"/>
    <property type="evidence" value="ECO:0007669"/>
    <property type="project" value="TreeGrafter"/>
</dbReference>
<dbReference type="InterPro" id="IPR025857">
    <property type="entry name" value="MacB_PCD"/>
</dbReference>
<evidence type="ECO:0000256" key="5">
    <source>
        <dbReference type="ARBA" id="ARBA00022989"/>
    </source>
</evidence>
<dbReference type="GO" id="GO:0044874">
    <property type="term" value="P:lipoprotein localization to outer membrane"/>
    <property type="evidence" value="ECO:0007669"/>
    <property type="project" value="TreeGrafter"/>
</dbReference>
<dbReference type="EMBL" id="NHOO01000028">
    <property type="protein sequence ID" value="OVE45751.1"/>
    <property type="molecule type" value="Genomic_DNA"/>
</dbReference>
<evidence type="ECO:0000313" key="10">
    <source>
        <dbReference type="EMBL" id="OVE45751.1"/>
    </source>
</evidence>
<feature type="transmembrane region" description="Helical" evidence="7">
    <location>
        <begin position="396"/>
        <end position="415"/>
    </location>
</feature>
<evidence type="ECO:0000256" key="1">
    <source>
        <dbReference type="ARBA" id="ARBA00004651"/>
    </source>
</evidence>
<comment type="subcellular location">
    <subcellularLocation>
        <location evidence="1">Cell membrane</location>
        <topology evidence="1">Multi-pass membrane protein</topology>
    </subcellularLocation>
</comment>
<dbReference type="Pfam" id="PF12704">
    <property type="entry name" value="MacB_PCD"/>
    <property type="match status" value="1"/>
</dbReference>
<dbReference type="InterPro" id="IPR003838">
    <property type="entry name" value="ABC3_permease_C"/>
</dbReference>
<dbReference type="Pfam" id="PF02687">
    <property type="entry name" value="FtsX"/>
    <property type="match status" value="1"/>
</dbReference>
<dbReference type="InterPro" id="IPR051447">
    <property type="entry name" value="Lipoprotein-release_system"/>
</dbReference>
<evidence type="ECO:0000256" key="6">
    <source>
        <dbReference type="ARBA" id="ARBA00023136"/>
    </source>
</evidence>
<evidence type="ECO:0000259" key="8">
    <source>
        <dbReference type="Pfam" id="PF02687"/>
    </source>
</evidence>
<keyword evidence="11" id="KW-1185">Reference proteome</keyword>
<keyword evidence="5 7" id="KW-1133">Transmembrane helix</keyword>
<dbReference type="AlphaFoldDB" id="A0A202B2Z5"/>
<evidence type="ECO:0000256" key="2">
    <source>
        <dbReference type="ARBA" id="ARBA00005236"/>
    </source>
</evidence>
<keyword evidence="6 7" id="KW-0472">Membrane</keyword>
<name>A0A202B2Z5_CHRVL</name>
<feature type="transmembrane region" description="Helical" evidence="7">
    <location>
        <begin position="340"/>
        <end position="365"/>
    </location>
</feature>
<accession>A0A202B2Z5</accession>
<reference evidence="10 11" key="1">
    <citation type="submission" date="2017-05" db="EMBL/GenBank/DDBJ databases">
        <title>Chromobacterium violaceum GHPS1 isolated from Hydrocarbon polluted soil in French Guiana display an awesome secondary metabolite arsenal and a battery of drug and heavy-metal-resistance and detoxification of xenobiotics proteins.</title>
        <authorList>
            <person name="Belbahri L."/>
        </authorList>
    </citation>
    <scope>NUCLEOTIDE SEQUENCE [LARGE SCALE GENOMIC DNA]</scope>
    <source>
        <strain evidence="10 11">GHPS1</strain>
    </source>
</reference>
<dbReference type="PANTHER" id="PTHR30489">
    <property type="entry name" value="LIPOPROTEIN-RELEASING SYSTEM TRANSMEMBRANE PROTEIN LOLE"/>
    <property type="match status" value="1"/>
</dbReference>
<sequence>MNPIVMAWRNLLRNRRRSLVTLLSIAFGIAALALFAGYTQTIYTGLANLSIHGEMIGHLSVNKRGWRTEGKLHPARYLLTPAEIAKVDAIVRKRLPQGHVLPRMGLDGMISNGRNSTIFIAEGIDPAALQLILGPLSGVHRNIVADKPNGVSVGEALAAVLGLKRGGEASLLVGTIHGQANAADVEVNDVINTGNTATNDKFLLVPLQLTRSLKDVGDQAEWLTVLINTPAKAGGQLDKGMLAMLTTPAPDEATTIALRDRLQADFQAAGLDLEVRTWQDMSLYYKQVKNMYDLIFTLLLGIVLAIVVLSIANAMSMSVLERTREIGTLRAMGYRRVRVVGLFIAEACLQVALGCLLGLLLFWLASHAVNAANIQYVPPGNSVSVPLYIDFDPARTVFAMLLLGTLSIVAAWMPARKASGQQITLSLAHS</sequence>
<evidence type="ECO:0000256" key="4">
    <source>
        <dbReference type="ARBA" id="ARBA00022692"/>
    </source>
</evidence>
<evidence type="ECO:0000259" key="9">
    <source>
        <dbReference type="Pfam" id="PF12704"/>
    </source>
</evidence>
<feature type="domain" description="ABC3 transporter permease C-terminal" evidence="8">
    <location>
        <begin position="299"/>
        <end position="422"/>
    </location>
</feature>
<gene>
    <name evidence="10" type="ORF">CBW21_21525</name>
</gene>
<organism evidence="10 11">
    <name type="scientific">Chromobacterium violaceum</name>
    <dbReference type="NCBI Taxonomy" id="536"/>
    <lineage>
        <taxon>Bacteria</taxon>
        <taxon>Pseudomonadati</taxon>
        <taxon>Pseudomonadota</taxon>
        <taxon>Betaproteobacteria</taxon>
        <taxon>Neisseriales</taxon>
        <taxon>Chromobacteriaceae</taxon>
        <taxon>Chromobacterium</taxon>
    </lineage>
</organism>
<proteinExistence type="inferred from homology"/>
<evidence type="ECO:0000313" key="11">
    <source>
        <dbReference type="Proteomes" id="UP000196342"/>
    </source>
</evidence>
<feature type="domain" description="MacB-like periplasmic core" evidence="9">
    <location>
        <begin position="18"/>
        <end position="230"/>
    </location>
</feature>
<dbReference type="RefSeq" id="WP_087698792.1">
    <property type="nucleotide sequence ID" value="NZ_JABXOB010000024.1"/>
</dbReference>
<dbReference type="PANTHER" id="PTHR30489:SF0">
    <property type="entry name" value="LIPOPROTEIN-RELEASING SYSTEM TRANSMEMBRANE PROTEIN LOLE"/>
    <property type="match status" value="1"/>
</dbReference>
<evidence type="ECO:0000256" key="3">
    <source>
        <dbReference type="ARBA" id="ARBA00022475"/>
    </source>
</evidence>
<comment type="similarity">
    <text evidence="2">Belongs to the ABC-4 integral membrane protein family. LolC/E subfamily.</text>
</comment>
<keyword evidence="4 7" id="KW-0812">Transmembrane</keyword>